<dbReference type="EMBL" id="SDMK01000003">
    <property type="protein sequence ID" value="RXS94504.1"/>
    <property type="molecule type" value="Genomic_DNA"/>
</dbReference>
<evidence type="ECO:0000313" key="2">
    <source>
        <dbReference type="Proteomes" id="UP000290253"/>
    </source>
</evidence>
<dbReference type="OrthoDB" id="9786703at2"/>
<reference evidence="1 2" key="1">
    <citation type="journal article" date="2016" name="Int. J. Syst. Evol. Microbiol.">
        <title>Acidipila dinghuensis sp. nov., an acidobacterium isolated from forest soil.</title>
        <authorList>
            <person name="Jiang Y.W."/>
            <person name="Wang J."/>
            <person name="Chen M.H."/>
            <person name="Lv Y.Y."/>
            <person name="Qiu L.H."/>
        </authorList>
    </citation>
    <scope>NUCLEOTIDE SEQUENCE [LARGE SCALE GENOMIC DNA]</scope>
    <source>
        <strain evidence="1 2">DHOF10</strain>
    </source>
</reference>
<dbReference type="Gene3D" id="1.10.1040.10">
    <property type="entry name" value="N-(1-d-carboxylethyl)-l-norvaline Dehydrogenase, domain 2"/>
    <property type="match status" value="1"/>
</dbReference>
<proteinExistence type="predicted"/>
<accession>A0A4Q1SBI5</accession>
<comment type="caution">
    <text evidence="1">The sequence shown here is derived from an EMBL/GenBank/DDBJ whole genome shotgun (WGS) entry which is preliminary data.</text>
</comment>
<dbReference type="RefSeq" id="WP_129209241.1">
    <property type="nucleotide sequence ID" value="NZ_BMGU01000005.1"/>
</dbReference>
<evidence type="ECO:0000313" key="1">
    <source>
        <dbReference type="EMBL" id="RXS94504.1"/>
    </source>
</evidence>
<dbReference type="InterPro" id="IPR013328">
    <property type="entry name" value="6PGD_dom2"/>
</dbReference>
<protein>
    <submittedName>
        <fullName evidence="1">Uncharacterized protein</fullName>
    </submittedName>
</protein>
<dbReference type="AlphaFoldDB" id="A0A4Q1SBI5"/>
<dbReference type="Proteomes" id="UP000290253">
    <property type="component" value="Unassembled WGS sequence"/>
</dbReference>
<organism evidence="1 2">
    <name type="scientific">Silvibacterium dinghuense</name>
    <dbReference type="NCBI Taxonomy" id="1560006"/>
    <lineage>
        <taxon>Bacteria</taxon>
        <taxon>Pseudomonadati</taxon>
        <taxon>Acidobacteriota</taxon>
        <taxon>Terriglobia</taxon>
        <taxon>Terriglobales</taxon>
        <taxon>Acidobacteriaceae</taxon>
        <taxon>Silvibacterium</taxon>
    </lineage>
</organism>
<sequence length="61" mass="6555">MRIAFPGLGSMGIPIGRHLISRLFREAAEHAGVATPLADAFADNFRRAIDADMQDADWASG</sequence>
<name>A0A4Q1SBI5_9BACT</name>
<gene>
    <name evidence="1" type="ORF">ESZ00_15670</name>
</gene>
<keyword evidence="2" id="KW-1185">Reference proteome</keyword>